<dbReference type="GO" id="GO:0016747">
    <property type="term" value="F:acyltransferase activity, transferring groups other than amino-acyl groups"/>
    <property type="evidence" value="ECO:0007669"/>
    <property type="project" value="InterPro"/>
</dbReference>
<gene>
    <name evidence="2" type="ORF">EDD58_10534</name>
</gene>
<dbReference type="InterPro" id="IPR000182">
    <property type="entry name" value="GNAT_dom"/>
</dbReference>
<evidence type="ECO:0000313" key="3">
    <source>
        <dbReference type="Proteomes" id="UP000294937"/>
    </source>
</evidence>
<name>A0A4R3L8I6_9BACL</name>
<proteinExistence type="predicted"/>
<dbReference type="PANTHER" id="PTHR43072">
    <property type="entry name" value="N-ACETYLTRANSFERASE"/>
    <property type="match status" value="1"/>
</dbReference>
<reference evidence="2 3" key="1">
    <citation type="submission" date="2019-03" db="EMBL/GenBank/DDBJ databases">
        <title>Genomic Encyclopedia of Type Strains, Phase IV (KMG-IV): sequencing the most valuable type-strain genomes for metagenomic binning, comparative biology and taxonomic classification.</title>
        <authorList>
            <person name="Goeker M."/>
        </authorList>
    </citation>
    <scope>NUCLEOTIDE SEQUENCE [LARGE SCALE GENOMIC DNA]</scope>
    <source>
        <strain evidence="2 3">DSM 45707</strain>
    </source>
</reference>
<feature type="domain" description="N-acetyltransferase" evidence="1">
    <location>
        <begin position="26"/>
        <end position="193"/>
    </location>
</feature>
<keyword evidence="2" id="KW-0808">Transferase</keyword>
<dbReference type="Proteomes" id="UP000294937">
    <property type="component" value="Unassembled WGS sequence"/>
</dbReference>
<comment type="caution">
    <text evidence="2">The sequence shown here is derived from an EMBL/GenBank/DDBJ whole genome shotgun (WGS) entry which is preliminary data.</text>
</comment>
<evidence type="ECO:0000313" key="2">
    <source>
        <dbReference type="EMBL" id="TCS93826.1"/>
    </source>
</evidence>
<dbReference type="AlphaFoldDB" id="A0A4R3L8I6"/>
<dbReference type="Pfam" id="PF00583">
    <property type="entry name" value="Acetyltransf_1"/>
    <property type="match status" value="1"/>
</dbReference>
<dbReference type="SUPFAM" id="SSF55729">
    <property type="entry name" value="Acyl-CoA N-acyltransferases (Nat)"/>
    <property type="match status" value="1"/>
</dbReference>
<keyword evidence="3" id="KW-1185">Reference proteome</keyword>
<accession>A0A4R3L8I6</accession>
<dbReference type="PANTHER" id="PTHR43072:SF60">
    <property type="entry name" value="L-2,4-DIAMINOBUTYRIC ACID ACETYLTRANSFERASE"/>
    <property type="match status" value="1"/>
</dbReference>
<dbReference type="EMBL" id="SMAG01000005">
    <property type="protein sequence ID" value="TCS93826.1"/>
    <property type="molecule type" value="Genomic_DNA"/>
</dbReference>
<dbReference type="Gene3D" id="3.40.630.30">
    <property type="match status" value="1"/>
</dbReference>
<sequence length="194" mass="22446">MYLETFVIIPLRLLKTSQELEGGFIINIRVLDKEDAEVYWPCRLRALKEEPFAFGSSYEEARLTPIEQVRQRLESDPNKFNLGAWDEDGRLVGIVTFSRETLIKMQHKANIFAMYVIPEARGKGIARQLLAEVIRRAKQIEGLEKIQLTVAANNVSAVQLYRVLGFETFGVERRALKVQGEYIDEEWMVYHLEP</sequence>
<dbReference type="PROSITE" id="PS51186">
    <property type="entry name" value="GNAT"/>
    <property type="match status" value="1"/>
</dbReference>
<dbReference type="CDD" id="cd04301">
    <property type="entry name" value="NAT_SF"/>
    <property type="match status" value="1"/>
</dbReference>
<protein>
    <submittedName>
        <fullName evidence="2">RimJ/RimL family protein N-acetyltransferase</fullName>
    </submittedName>
</protein>
<dbReference type="InterPro" id="IPR016181">
    <property type="entry name" value="Acyl_CoA_acyltransferase"/>
</dbReference>
<evidence type="ECO:0000259" key="1">
    <source>
        <dbReference type="PROSITE" id="PS51186"/>
    </source>
</evidence>
<organism evidence="2 3">
    <name type="scientific">Hazenella coriacea</name>
    <dbReference type="NCBI Taxonomy" id="1179467"/>
    <lineage>
        <taxon>Bacteria</taxon>
        <taxon>Bacillati</taxon>
        <taxon>Bacillota</taxon>
        <taxon>Bacilli</taxon>
        <taxon>Bacillales</taxon>
        <taxon>Thermoactinomycetaceae</taxon>
        <taxon>Hazenella</taxon>
    </lineage>
</organism>